<gene>
    <name evidence="1" type="ORF">O6H91_09G058100</name>
</gene>
<evidence type="ECO:0000313" key="1">
    <source>
        <dbReference type="EMBL" id="KAJ7543912.1"/>
    </source>
</evidence>
<reference evidence="2" key="1">
    <citation type="journal article" date="2024" name="Proc. Natl. Acad. Sci. U.S.A.">
        <title>Extraordinary preservation of gene collinearity over three hundred million years revealed in homosporous lycophytes.</title>
        <authorList>
            <person name="Li C."/>
            <person name="Wickell D."/>
            <person name="Kuo L.Y."/>
            <person name="Chen X."/>
            <person name="Nie B."/>
            <person name="Liao X."/>
            <person name="Peng D."/>
            <person name="Ji J."/>
            <person name="Jenkins J."/>
            <person name="Williams M."/>
            <person name="Shu S."/>
            <person name="Plott C."/>
            <person name="Barry K."/>
            <person name="Rajasekar S."/>
            <person name="Grimwood J."/>
            <person name="Han X."/>
            <person name="Sun S."/>
            <person name="Hou Z."/>
            <person name="He W."/>
            <person name="Dai G."/>
            <person name="Sun C."/>
            <person name="Schmutz J."/>
            <person name="Leebens-Mack J.H."/>
            <person name="Li F.W."/>
            <person name="Wang L."/>
        </authorList>
    </citation>
    <scope>NUCLEOTIDE SEQUENCE [LARGE SCALE GENOMIC DNA]</scope>
    <source>
        <strain evidence="2">cv. PW_Plant_1</strain>
    </source>
</reference>
<protein>
    <submittedName>
        <fullName evidence="1">Uncharacterized protein</fullName>
    </submittedName>
</protein>
<organism evidence="1 2">
    <name type="scientific">Diphasiastrum complanatum</name>
    <name type="common">Issler's clubmoss</name>
    <name type="synonym">Lycopodium complanatum</name>
    <dbReference type="NCBI Taxonomy" id="34168"/>
    <lineage>
        <taxon>Eukaryota</taxon>
        <taxon>Viridiplantae</taxon>
        <taxon>Streptophyta</taxon>
        <taxon>Embryophyta</taxon>
        <taxon>Tracheophyta</taxon>
        <taxon>Lycopodiopsida</taxon>
        <taxon>Lycopodiales</taxon>
        <taxon>Lycopodiaceae</taxon>
        <taxon>Lycopodioideae</taxon>
        <taxon>Diphasiastrum</taxon>
    </lineage>
</organism>
<proteinExistence type="predicted"/>
<comment type="caution">
    <text evidence="1">The sequence shown here is derived from an EMBL/GenBank/DDBJ whole genome shotgun (WGS) entry which is preliminary data.</text>
</comment>
<evidence type="ECO:0000313" key="2">
    <source>
        <dbReference type="Proteomes" id="UP001162992"/>
    </source>
</evidence>
<accession>A0ACC2CPK2</accession>
<dbReference type="EMBL" id="CM055100">
    <property type="protein sequence ID" value="KAJ7543912.1"/>
    <property type="molecule type" value="Genomic_DNA"/>
</dbReference>
<dbReference type="Proteomes" id="UP001162992">
    <property type="component" value="Chromosome 9"/>
</dbReference>
<name>A0ACC2CPK2_DIPCM</name>
<keyword evidence="2" id="KW-1185">Reference proteome</keyword>
<sequence>MVQVDGIAHKLTEVESGSRGCSSAYSDEYDDDGLPRRTGNIWTASAHVITAVIGSGVLSLAWSLAQLGWIAGPFFLTFFAFVTYYTSLLQADCYRSPDPIYGKRNRNYMEAVRANLGLTQQWLCGFVQYSMLWAAAVGYTITASTSMVAIKRSNCFHSRGKHSACHVSNNPYMAAFGVIEIVFSQIPDFHRTWWLSIVAAVMSFGYSSIGLGLSIGKVLESGHSHGTIGGVSVGHAMHEISRATKVWQVFQAIGNIAFAYSFAALLIEIQDTLKNPPPENKTMKKVSLIGVSTTTFFYTAIGCFGYAAFGNNAPGDLLTGFGFYNPYWLVDFANACIVLHLIGAYQVFCQPLFALIENRTSKRWSNSKLIHDSHVMHVPFYGPLSVNLFRLIMRTVFVSATTLVALLLPFFNDIVGLIGAYGFWPLTVYFPIAMYISQHKVRSWTIKWVWLQVLSAICLLVSVSAAFGSIAGIVQDLKHYTPFKSA</sequence>